<feature type="domain" description="CBS" evidence="2">
    <location>
        <begin position="510"/>
        <end position="566"/>
    </location>
</feature>
<dbReference type="InterPro" id="IPR006336">
    <property type="entry name" value="GCS2"/>
</dbReference>
<dbReference type="AlphaFoldDB" id="A0A5B8XSE1"/>
<gene>
    <name evidence="3" type="ORF">FRD01_12870</name>
</gene>
<evidence type="ECO:0000259" key="2">
    <source>
        <dbReference type="PROSITE" id="PS51371"/>
    </source>
</evidence>
<dbReference type="SUPFAM" id="SSF55931">
    <property type="entry name" value="Glutamine synthetase/guanido kinase"/>
    <property type="match status" value="1"/>
</dbReference>
<accession>A0A5B8XSE1</accession>
<dbReference type="Gene3D" id="3.10.580.10">
    <property type="entry name" value="CBS-domain"/>
    <property type="match status" value="1"/>
</dbReference>
<dbReference type="SMART" id="SM00116">
    <property type="entry name" value="CBS"/>
    <property type="match status" value="2"/>
</dbReference>
<evidence type="ECO:0000313" key="3">
    <source>
        <dbReference type="EMBL" id="QED28107.1"/>
    </source>
</evidence>
<dbReference type="SUPFAM" id="SSF54631">
    <property type="entry name" value="CBS-domain pair"/>
    <property type="match status" value="1"/>
</dbReference>
<dbReference type="CDD" id="cd04584">
    <property type="entry name" value="CBS_pair_AcuB_like"/>
    <property type="match status" value="1"/>
</dbReference>
<name>A0A5B8XSE1_9DELT</name>
<sequence>MGMHDVRVAGAEELRQFMKRLLRDVKALERMLADGLVETGVRRIGAEQELFLVDESFGAAPVALEVLNRLKDHPEFTTELGLFNIEFNLDPQEFGGKCLSNMERDLNRFLELARQAAAEVNAHVVLTGILPTLKLTDLHLGNMTPNPRYYALNDALCKLRGGSYNFHIKGADEFIVQHDNVMLESCNTSFQVHFQAGPEEFARLYNVAQLVAAPVLAAACNSPLLFGKRLWRETRIALFQQSVDTRGSGTAIREKHPRVSFGHRWLDDSVLEIFHDDIARFRVLIDTEVDEDPFEAIEAGRPPSLKALRLHNGTIYRWNRACYGVHEGQAHLRIENRVLPSGPTPIDELANAAFWFGLMISVAEEHSDVREVMDFDDANSNFLAVARQGLSAPLKWTDGITASADELILHRLLPMAREGLLNRGVDPDDVSRYLDVMEERVKTKQTGAMWALNSFQGMKHKRSMSERLSALTAATVTRQRLGTPVHTWGLVDTHEGASWKDNFYRVEQFMKTDIITVNQDEVIDLVVSVMDWQQERHIPVEDDQENLVGIVTYLTILRYLNQEGERGDAVSTIMHTEVVTVTPETLTTDAVRIMRENKVSCLPVVRDGKLVGLVTERDFLRITEELMEEKLSRA</sequence>
<dbReference type="PANTHER" id="PTHR36510">
    <property type="entry name" value="GLUTAMATE--CYSTEINE LIGASE 2-RELATED"/>
    <property type="match status" value="1"/>
</dbReference>
<keyword evidence="4" id="KW-1185">Reference proteome</keyword>
<dbReference type="Gene3D" id="3.30.590.20">
    <property type="match status" value="1"/>
</dbReference>
<dbReference type="RefSeq" id="WP_146960237.1">
    <property type="nucleotide sequence ID" value="NZ_CP042467.1"/>
</dbReference>
<keyword evidence="1" id="KW-0129">CBS domain</keyword>
<dbReference type="EMBL" id="CP042467">
    <property type="protein sequence ID" value="QED28107.1"/>
    <property type="molecule type" value="Genomic_DNA"/>
</dbReference>
<evidence type="ECO:0000313" key="4">
    <source>
        <dbReference type="Proteomes" id="UP000321595"/>
    </source>
</evidence>
<dbReference type="InterPro" id="IPR000644">
    <property type="entry name" value="CBS_dom"/>
</dbReference>
<dbReference type="InterPro" id="IPR050141">
    <property type="entry name" value="GCL_type2/YbdK_subfam"/>
</dbReference>
<dbReference type="Pfam" id="PF04107">
    <property type="entry name" value="GCS2"/>
    <property type="match status" value="1"/>
</dbReference>
<feature type="domain" description="CBS" evidence="2">
    <location>
        <begin position="574"/>
        <end position="629"/>
    </location>
</feature>
<dbReference type="KEGG" id="bbae:FRD01_12870"/>
<protein>
    <submittedName>
        <fullName evidence="3">CBS domain-containing protein</fullName>
    </submittedName>
</protein>
<dbReference type="InterPro" id="IPR014746">
    <property type="entry name" value="Gln_synth/guanido_kin_cat_dom"/>
</dbReference>
<organism evidence="3 4">
    <name type="scientific">Microvenator marinus</name>
    <dbReference type="NCBI Taxonomy" id="2600177"/>
    <lineage>
        <taxon>Bacteria</taxon>
        <taxon>Deltaproteobacteria</taxon>
        <taxon>Bradymonadales</taxon>
        <taxon>Microvenatoraceae</taxon>
        <taxon>Microvenator</taxon>
    </lineage>
</organism>
<dbReference type="GO" id="GO:0004357">
    <property type="term" value="F:glutamate-cysteine ligase activity"/>
    <property type="evidence" value="ECO:0007669"/>
    <property type="project" value="InterPro"/>
</dbReference>
<reference evidence="3 4" key="1">
    <citation type="submission" date="2019-08" db="EMBL/GenBank/DDBJ databases">
        <authorList>
            <person name="Liang Q."/>
        </authorList>
    </citation>
    <scope>NUCLEOTIDE SEQUENCE [LARGE SCALE GENOMIC DNA]</scope>
    <source>
        <strain evidence="3 4">V1718</strain>
    </source>
</reference>
<dbReference type="InterPro" id="IPR046342">
    <property type="entry name" value="CBS_dom_sf"/>
</dbReference>
<dbReference type="Proteomes" id="UP000321595">
    <property type="component" value="Chromosome"/>
</dbReference>
<evidence type="ECO:0000256" key="1">
    <source>
        <dbReference type="PROSITE-ProRule" id="PRU00703"/>
    </source>
</evidence>
<dbReference type="PANTHER" id="PTHR36510:SF3">
    <property type="entry name" value="CONSERVED PROTEIN"/>
    <property type="match status" value="1"/>
</dbReference>
<dbReference type="PROSITE" id="PS51371">
    <property type="entry name" value="CBS"/>
    <property type="match status" value="2"/>
</dbReference>
<proteinExistence type="predicted"/>
<dbReference type="Pfam" id="PF00571">
    <property type="entry name" value="CBS"/>
    <property type="match status" value="2"/>
</dbReference>
<dbReference type="GO" id="GO:0042398">
    <property type="term" value="P:modified amino acid biosynthetic process"/>
    <property type="evidence" value="ECO:0007669"/>
    <property type="project" value="InterPro"/>
</dbReference>
<dbReference type="OrthoDB" id="240589at2"/>